<evidence type="ECO:0000256" key="1">
    <source>
        <dbReference type="SAM" id="Phobius"/>
    </source>
</evidence>
<evidence type="ECO:0000313" key="4">
    <source>
        <dbReference type="Proteomes" id="UP001634394"/>
    </source>
</evidence>
<feature type="transmembrane region" description="Helical" evidence="1">
    <location>
        <begin position="437"/>
        <end position="461"/>
    </location>
</feature>
<name>A0ABD3WL63_SINWO</name>
<proteinExistence type="predicted"/>
<feature type="transmembrane region" description="Helical" evidence="1">
    <location>
        <begin position="647"/>
        <end position="663"/>
    </location>
</feature>
<gene>
    <name evidence="3" type="ORF">ACJMK2_037275</name>
</gene>
<accession>A0ABD3WL63</accession>
<feature type="transmembrane region" description="Helical" evidence="1">
    <location>
        <begin position="596"/>
        <end position="617"/>
    </location>
</feature>
<keyword evidence="1" id="KW-0472">Membrane</keyword>
<evidence type="ECO:0000313" key="3">
    <source>
        <dbReference type="EMBL" id="KAL3874230.1"/>
    </source>
</evidence>
<comment type="caution">
    <text evidence="3">The sequence shown here is derived from an EMBL/GenBank/DDBJ whole genome shotgun (WGS) entry which is preliminary data.</text>
</comment>
<reference evidence="3 4" key="1">
    <citation type="submission" date="2024-11" db="EMBL/GenBank/DDBJ databases">
        <title>Chromosome-level genome assembly of the freshwater bivalve Anodonta woodiana.</title>
        <authorList>
            <person name="Chen X."/>
        </authorList>
    </citation>
    <scope>NUCLEOTIDE SEQUENCE [LARGE SCALE GENOMIC DNA]</scope>
    <source>
        <strain evidence="3">MN2024</strain>
        <tissue evidence="3">Gills</tissue>
    </source>
</reference>
<dbReference type="EMBL" id="JBJQND010000006">
    <property type="protein sequence ID" value="KAL3874230.1"/>
    <property type="molecule type" value="Genomic_DNA"/>
</dbReference>
<feature type="transmembrane region" description="Helical" evidence="1">
    <location>
        <begin position="757"/>
        <end position="780"/>
    </location>
</feature>
<keyword evidence="1" id="KW-0812">Transmembrane</keyword>
<feature type="transmembrane region" description="Helical" evidence="1">
    <location>
        <begin position="545"/>
        <end position="566"/>
    </location>
</feature>
<keyword evidence="4" id="KW-1185">Reference proteome</keyword>
<keyword evidence="1" id="KW-1133">Transmembrane helix</keyword>
<dbReference type="Proteomes" id="UP001634394">
    <property type="component" value="Unassembled WGS sequence"/>
</dbReference>
<organism evidence="3 4">
    <name type="scientific">Sinanodonta woodiana</name>
    <name type="common">Chinese pond mussel</name>
    <name type="synonym">Anodonta woodiana</name>
    <dbReference type="NCBI Taxonomy" id="1069815"/>
    <lineage>
        <taxon>Eukaryota</taxon>
        <taxon>Metazoa</taxon>
        <taxon>Spiralia</taxon>
        <taxon>Lophotrochozoa</taxon>
        <taxon>Mollusca</taxon>
        <taxon>Bivalvia</taxon>
        <taxon>Autobranchia</taxon>
        <taxon>Heteroconchia</taxon>
        <taxon>Palaeoheterodonta</taxon>
        <taxon>Unionida</taxon>
        <taxon>Unionoidea</taxon>
        <taxon>Unionidae</taxon>
        <taxon>Unioninae</taxon>
        <taxon>Sinanodonta</taxon>
    </lineage>
</organism>
<feature type="transmembrane region" description="Helical" evidence="1">
    <location>
        <begin position="725"/>
        <end position="745"/>
    </location>
</feature>
<feature type="chain" id="PRO_5044817986" evidence="2">
    <location>
        <begin position="20"/>
        <end position="846"/>
    </location>
</feature>
<feature type="transmembrane region" description="Helical" evidence="1">
    <location>
        <begin position="508"/>
        <end position="525"/>
    </location>
</feature>
<sequence>MMTVVFIVAIFIQLRHVAAASYEPANLLSKSKLQSQPAANIYEGKDLTVMDDVLRSLLPENETLVRVISDYMKIYMLQKGITSRDDYGIPESSNCTISLDKSSISRFRHEVWYNEWNFVSLHLTFPDGIEVQSTRDVVGPFVWIWTFFGNKGALEFLSWPIEFGIWSMGFLNAYSGDLPNFKLNVTGNCSNLVVGEDDTNYAISVALKDAVDKIIVLSEMYGPSFWCFKTRIFINPDFIYYMCLHMVCPVEALKYQCCSYFFDPNTQKRDVSCPGKGKNNLTFTYDVLWWVFPTVLAVLLFAFSPLLLMNMACRVCKLTESFNVKVTASDKSYEEIHDEVGNESEGDEELVFYSEQKVVTIFSTFFQPIGRRLMGHGRKVSVVFRVLVPIFSLSIIVLQIILDWIFLRDFVIEGVQKGVPMGFRSMIAGFHDSKRNFLRFVGGPYIASGLYLFITCLFLALPADLSLFLERGLKNTHDVPTSAIQFDFRSIERLGSVSFCNINGYRKIYKLFLAQFFMLINVQFWKEAIEMQRQRWNKVEVQRRYILVLPYVLICVMELFACFLYYGLPILPFTVTVIRAYCGHLLKLVKNYRLAIFRYIGFVLLIIVTAAVLFFVYMFCTIFLDACLFFSRVCIFTYTGIIVYPKISYGYLIFVFTIFYYLWDSVKEYSEQYQRLLKIVIRVCKALEKAERGQRLVVSQNGTEGISRDIFEHVIEQYCPRRKQVFVSLLKVIIIIVILGLSVNLLMKTDQFKELHVVMHVGTALFICAFPKIIGSMCSSSDRRIKSKRRVQKVMKSVRDYLGYIPANYECGDEVDDSDTPLLRYPLVPVRHDYLPLNFGNADSHE</sequence>
<dbReference type="AlphaFoldDB" id="A0ABD3WL63"/>
<feature type="transmembrane region" description="Helical" evidence="1">
    <location>
        <begin position="287"/>
        <end position="308"/>
    </location>
</feature>
<feature type="signal peptide" evidence="2">
    <location>
        <begin position="1"/>
        <end position="19"/>
    </location>
</feature>
<feature type="transmembrane region" description="Helical" evidence="1">
    <location>
        <begin position="382"/>
        <end position="402"/>
    </location>
</feature>
<evidence type="ECO:0000256" key="2">
    <source>
        <dbReference type="SAM" id="SignalP"/>
    </source>
</evidence>
<keyword evidence="2" id="KW-0732">Signal</keyword>
<protein>
    <submittedName>
        <fullName evidence="3">Uncharacterized protein</fullName>
    </submittedName>
</protein>